<protein>
    <submittedName>
        <fullName evidence="1">Uncharacterized protein</fullName>
    </submittedName>
</protein>
<comment type="caution">
    <text evidence="1">The sequence shown here is derived from an EMBL/GenBank/DDBJ whole genome shotgun (WGS) entry which is preliminary data.</text>
</comment>
<evidence type="ECO:0000313" key="1">
    <source>
        <dbReference type="EMBL" id="KKN24887.1"/>
    </source>
</evidence>
<sequence length="114" mass="13019">MSERDFDRIFIRKTEPSTVPYSDPDDPAMSLPEFVPMKLKPAICHQGALAGSSAVAQFLRDKSSLSDFQISEISQMFYQEIHWKLAAQHSWLWQNLFGDAVNRGEVNDPRTTED</sequence>
<dbReference type="AlphaFoldDB" id="A0A0F9PK92"/>
<organism evidence="1">
    <name type="scientific">marine sediment metagenome</name>
    <dbReference type="NCBI Taxonomy" id="412755"/>
    <lineage>
        <taxon>unclassified sequences</taxon>
        <taxon>metagenomes</taxon>
        <taxon>ecological metagenomes</taxon>
    </lineage>
</organism>
<name>A0A0F9PK92_9ZZZZ</name>
<dbReference type="EMBL" id="LAZR01002848">
    <property type="protein sequence ID" value="KKN24887.1"/>
    <property type="molecule type" value="Genomic_DNA"/>
</dbReference>
<gene>
    <name evidence="1" type="ORF">LCGC14_0890370</name>
</gene>
<proteinExistence type="predicted"/>
<accession>A0A0F9PK92</accession>
<reference evidence="1" key="1">
    <citation type="journal article" date="2015" name="Nature">
        <title>Complex archaea that bridge the gap between prokaryotes and eukaryotes.</title>
        <authorList>
            <person name="Spang A."/>
            <person name="Saw J.H."/>
            <person name="Jorgensen S.L."/>
            <person name="Zaremba-Niedzwiedzka K."/>
            <person name="Martijn J."/>
            <person name="Lind A.E."/>
            <person name="van Eijk R."/>
            <person name="Schleper C."/>
            <person name="Guy L."/>
            <person name="Ettema T.J."/>
        </authorList>
    </citation>
    <scope>NUCLEOTIDE SEQUENCE</scope>
</reference>